<dbReference type="PANTHER" id="PTHR42754">
    <property type="entry name" value="ENDOGLUCANASE"/>
    <property type="match status" value="1"/>
</dbReference>
<accession>Q749M7</accession>
<sequence>MIGLMIRVAGQLGRYARLLPATAGMVLVLQVAAQADVLTINGGAKFTNYPMVTLGINAALHGGTVQAMRFSIDDSTWTDWEPVAASKRFKLTEPLSLSFYDVFLQFQQDGVAVPDPPYPAAIVYDDLIDTGFFGGQGVALLGGTGSDRGKGVVVQPDGKLLVVGTVEQAAGNTDIVLWRLTAQGEPDTGFGVQGSVVIDAGTADRAAGVALQGDGKILVLGTVGSATTAWEVRRYDSAGVLDTSFGTGGKYQEGASGANEAGNLLVQPDGRIVIIGSRDVAGAKKIQVIRLTATGVLDSAFNGNTGYYRPNLPGNSFGNGVALQADGKILLVGTYANPSGETDLFVQRLKTDGTLDNFNDGLNNFFMAGDAGNDEGLGIAVQPDGKIVVVGAYQWGAGDTDIWVLRLNENGTRDNDFNAPVGDYKDGDVYNDRAEALVIQPDGKIVVVGSFGYATDTDILVFRLNADGTTDNTIYNFYGFYTINSGDDEGQGVALQPDGNIVLVSTFTREEGDTDIHVHRIFGRKETLSVSTTGGGSVADDLGAFTWVDLSGEGDYLQGDSVALTAAPATGYVFTGWGGDCAGTSPVCTVTMDGAKNVTASFSLDRPAAPTGLSGVPGNGTAGISWTASQESGITGYKVYYGITSGNYATPDPVGTTPAHVISGLMNGVTYYIAVSVLKNGVEGPKSAEITVTPGINLSVTVVGTGGGTVSSAPGGISCLDGSGCSAVFNAAPVVLSATPSAGSIFAGWSGACSGTDGCTVTQYGPVAVTATFTKMPPVKLTAGTTSYYSTIAEAYAACIGGTSCTIETQATELAGNVTLANAIAVLFKGGYDATFSSSPGLTTLQGVVTVGRGSLTAQNVVIR</sequence>
<dbReference type="KEGG" id="gsu:GSU2715"/>
<dbReference type="CDD" id="cd00063">
    <property type="entry name" value="FN3"/>
    <property type="match status" value="1"/>
</dbReference>
<dbReference type="PROSITE" id="PS50853">
    <property type="entry name" value="FN3"/>
    <property type="match status" value="1"/>
</dbReference>
<evidence type="ECO:0000313" key="3">
    <source>
        <dbReference type="Proteomes" id="UP000000577"/>
    </source>
</evidence>
<gene>
    <name evidence="2" type="ordered locus">GSU2715</name>
</gene>
<dbReference type="Pfam" id="PF17164">
    <property type="entry name" value="DUF5122"/>
    <property type="match status" value="6"/>
</dbReference>
<dbReference type="RefSeq" id="WP_010943350.1">
    <property type="nucleotide sequence ID" value="NC_002939.5"/>
</dbReference>
<dbReference type="Proteomes" id="UP000000577">
    <property type="component" value="Chromosome"/>
</dbReference>
<dbReference type="PANTHER" id="PTHR42754:SF1">
    <property type="entry name" value="LIPOPROTEIN"/>
    <property type="match status" value="1"/>
</dbReference>
<dbReference type="NCBIfam" id="TIGR02543">
    <property type="entry name" value="List_Bact_rpt"/>
    <property type="match status" value="1"/>
</dbReference>
<dbReference type="Pfam" id="PF00041">
    <property type="entry name" value="fn3"/>
    <property type="match status" value="1"/>
</dbReference>
<dbReference type="AlphaFoldDB" id="Q749M7"/>
<dbReference type="InParanoid" id="Q749M7"/>
<dbReference type="eggNOG" id="COG2931">
    <property type="taxonomic scope" value="Bacteria"/>
</dbReference>
<evidence type="ECO:0000313" key="2">
    <source>
        <dbReference type="EMBL" id="AAR36087.1"/>
    </source>
</evidence>
<dbReference type="EnsemblBacteria" id="AAR36087">
    <property type="protein sequence ID" value="AAR36087"/>
    <property type="gene ID" value="GSU2715"/>
</dbReference>
<dbReference type="SUPFAM" id="SSF49265">
    <property type="entry name" value="Fibronectin type III"/>
    <property type="match status" value="1"/>
</dbReference>
<dbReference type="InterPro" id="IPR044060">
    <property type="entry name" value="Bacterial_rp_domain"/>
</dbReference>
<dbReference type="SMART" id="SM00060">
    <property type="entry name" value="FN3"/>
    <property type="match status" value="1"/>
</dbReference>
<dbReference type="InterPro" id="IPR013783">
    <property type="entry name" value="Ig-like_fold"/>
</dbReference>
<dbReference type="InterPro" id="IPR036116">
    <property type="entry name" value="FN3_sf"/>
</dbReference>
<dbReference type="SUPFAM" id="SSF50969">
    <property type="entry name" value="YVTN repeat-like/Quinoprotein amine dehydrogenase"/>
    <property type="match status" value="1"/>
</dbReference>
<feature type="domain" description="Fibronectin type-III" evidence="1">
    <location>
        <begin position="606"/>
        <end position="697"/>
    </location>
</feature>
<dbReference type="InterPro" id="IPR011044">
    <property type="entry name" value="Quino_amine_DH_bsu"/>
</dbReference>
<dbReference type="Gene3D" id="2.80.10.50">
    <property type="match status" value="3"/>
</dbReference>
<dbReference type="OrthoDB" id="5395031at2"/>
<dbReference type="InterPro" id="IPR003961">
    <property type="entry name" value="FN3_dom"/>
</dbReference>
<dbReference type="Gene3D" id="2.60.40.10">
    <property type="entry name" value="Immunoglobulins"/>
    <property type="match status" value="1"/>
</dbReference>
<dbReference type="InterPro" id="IPR013378">
    <property type="entry name" value="InlB-like_B-rpt"/>
</dbReference>
<dbReference type="Pfam" id="PF18998">
    <property type="entry name" value="Flg_new_2"/>
    <property type="match status" value="2"/>
</dbReference>
<name>Q749M7_GEOSL</name>
<dbReference type="InterPro" id="IPR013431">
    <property type="entry name" value="Delta_60_rpt"/>
</dbReference>
<reference evidence="2 3" key="1">
    <citation type="journal article" date="2003" name="Science">
        <title>Genome of Geobacter sulfurreducens: metal reduction in subsurface environments.</title>
        <authorList>
            <person name="Methe B.A."/>
            <person name="Nelson K.E."/>
            <person name="Eisen J.A."/>
            <person name="Paulsen I.T."/>
            <person name="Nelson W."/>
            <person name="Heidelberg J.F."/>
            <person name="Wu D."/>
            <person name="Wu M."/>
            <person name="Ward N."/>
            <person name="Beanan M.J."/>
            <person name="Dodson R.J."/>
            <person name="Madupu R."/>
            <person name="Brinkac L.M."/>
            <person name="Daugherty S.C."/>
            <person name="DeBoy R.T."/>
            <person name="Durkin A.S."/>
            <person name="Gwinn M."/>
            <person name="Kolonay J.F."/>
            <person name="Sullivan S.A."/>
            <person name="Haft D.H."/>
            <person name="Selengut J."/>
            <person name="Davidsen T.M."/>
            <person name="Zafar N."/>
            <person name="White O."/>
            <person name="Tran B."/>
            <person name="Romero C."/>
            <person name="Forberger H.A."/>
            <person name="Weidman J."/>
            <person name="Khouri H."/>
            <person name="Feldblyum T.V."/>
            <person name="Utterback T.R."/>
            <person name="Van Aken S.E."/>
            <person name="Lovley D.R."/>
            <person name="Fraser C.M."/>
        </authorList>
    </citation>
    <scope>NUCLEOTIDE SEQUENCE [LARGE SCALE GENOMIC DNA]</scope>
    <source>
        <strain evidence="3">ATCC 51573 / DSM 12127 / PCA</strain>
    </source>
</reference>
<keyword evidence="3" id="KW-1185">Reference proteome</keyword>
<dbReference type="SUPFAM" id="SSF50965">
    <property type="entry name" value="Galactose oxidase, central domain"/>
    <property type="match status" value="1"/>
</dbReference>
<dbReference type="InterPro" id="IPR011043">
    <property type="entry name" value="Gal_Oxase/kelch_b-propeller"/>
</dbReference>
<organism evidence="2 3">
    <name type="scientific">Geobacter sulfurreducens (strain ATCC 51573 / DSM 12127 / PCA)</name>
    <dbReference type="NCBI Taxonomy" id="243231"/>
    <lineage>
        <taxon>Bacteria</taxon>
        <taxon>Pseudomonadati</taxon>
        <taxon>Thermodesulfobacteriota</taxon>
        <taxon>Desulfuromonadia</taxon>
        <taxon>Geobacterales</taxon>
        <taxon>Geobacteraceae</taxon>
        <taxon>Geobacter</taxon>
    </lineage>
</organism>
<dbReference type="PATRIC" id="fig|243231.5.peg.2742"/>
<dbReference type="HOGENOM" id="CLU_331976_0_0_7"/>
<protein>
    <submittedName>
        <fullName evidence="2">Fibronectin type III domain protein</fullName>
    </submittedName>
</protein>
<proteinExistence type="predicted"/>
<dbReference type="STRING" id="243231.GSU2715"/>
<reference evidence="2 3" key="2">
    <citation type="journal article" date="2012" name="BMC Genomics">
        <title>Comparative genomic analysis of Geobacter sulfurreducens KN400, a strain with enhanced capacity for extracellular electron transfer and electricity production.</title>
        <authorList>
            <person name="Butler J.E."/>
            <person name="Young N.D."/>
            <person name="Aklujkar M."/>
            <person name="Lovley D.R."/>
        </authorList>
    </citation>
    <scope>NUCLEOTIDE SEQUENCE [LARGE SCALE GENOMIC DNA]</scope>
    <source>
        <strain evidence="3">ATCC 51573 / DSM 12127 / PCA</strain>
    </source>
</reference>
<evidence type="ECO:0000259" key="1">
    <source>
        <dbReference type="PROSITE" id="PS50853"/>
    </source>
</evidence>
<dbReference type="eggNOG" id="COG3055">
    <property type="taxonomic scope" value="Bacteria"/>
</dbReference>
<dbReference type="NCBIfam" id="TIGR02608">
    <property type="entry name" value="delta_60_rpt"/>
    <property type="match status" value="6"/>
</dbReference>
<dbReference type="EMBL" id="AE017180">
    <property type="protein sequence ID" value="AAR36087.1"/>
    <property type="molecule type" value="Genomic_DNA"/>
</dbReference>